<keyword evidence="9" id="KW-1185">Reference proteome</keyword>
<dbReference type="CDD" id="cd08045">
    <property type="entry name" value="HFD_TAF4"/>
    <property type="match status" value="1"/>
</dbReference>
<dbReference type="Pfam" id="PF05236">
    <property type="entry name" value="TAF4"/>
    <property type="match status" value="1"/>
</dbReference>
<keyword evidence="4" id="KW-0804">Transcription</keyword>
<feature type="compositionally biased region" description="Basic and acidic residues" evidence="7">
    <location>
        <begin position="819"/>
        <end position="828"/>
    </location>
</feature>
<keyword evidence="3" id="KW-0805">Transcription regulation</keyword>
<keyword evidence="5" id="KW-0539">Nucleus</keyword>
<feature type="compositionally biased region" description="Polar residues" evidence="7">
    <location>
        <begin position="537"/>
        <end position="565"/>
    </location>
</feature>
<evidence type="ECO:0000256" key="7">
    <source>
        <dbReference type="SAM" id="MobiDB-lite"/>
    </source>
</evidence>
<feature type="region of interest" description="Disordered" evidence="7">
    <location>
        <begin position="477"/>
        <end position="502"/>
    </location>
</feature>
<feature type="region of interest" description="Disordered" evidence="7">
    <location>
        <begin position="790"/>
        <end position="828"/>
    </location>
</feature>
<dbReference type="GO" id="GO:0046982">
    <property type="term" value="F:protein heterodimerization activity"/>
    <property type="evidence" value="ECO:0007669"/>
    <property type="project" value="InterPro"/>
</dbReference>
<dbReference type="PROSITE" id="PS51879">
    <property type="entry name" value="RST"/>
    <property type="match status" value="1"/>
</dbReference>
<dbReference type="Proteomes" id="UP000504607">
    <property type="component" value="Chromosome 1"/>
</dbReference>
<feature type="compositionally biased region" description="Polar residues" evidence="7">
    <location>
        <begin position="490"/>
        <end position="502"/>
    </location>
</feature>
<proteinExistence type="inferred from homology"/>
<name>A0A8N4FDV1_ELAGV</name>
<evidence type="ECO:0000256" key="2">
    <source>
        <dbReference type="ARBA" id="ARBA00006178"/>
    </source>
</evidence>
<evidence type="ECO:0000256" key="1">
    <source>
        <dbReference type="ARBA" id="ARBA00004123"/>
    </source>
</evidence>
<feature type="compositionally biased region" description="Polar residues" evidence="7">
    <location>
        <begin position="369"/>
        <end position="379"/>
    </location>
</feature>
<evidence type="ECO:0000259" key="8">
    <source>
        <dbReference type="PROSITE" id="PS51879"/>
    </source>
</evidence>
<organism evidence="9 10">
    <name type="scientific">Elaeis guineensis var. tenera</name>
    <name type="common">Oil palm</name>
    <dbReference type="NCBI Taxonomy" id="51953"/>
    <lineage>
        <taxon>Eukaryota</taxon>
        <taxon>Viridiplantae</taxon>
        <taxon>Streptophyta</taxon>
        <taxon>Embryophyta</taxon>
        <taxon>Tracheophyta</taxon>
        <taxon>Spermatophyta</taxon>
        <taxon>Magnoliopsida</taxon>
        <taxon>Liliopsida</taxon>
        <taxon>Arecaceae</taxon>
        <taxon>Arecoideae</taxon>
        <taxon>Cocoseae</taxon>
        <taxon>Elaeidinae</taxon>
        <taxon>Elaeis</taxon>
    </lineage>
</organism>
<comment type="function">
    <text evidence="6">TAFs are components of the transcription factor IID (TFIID) complex that is essential for mediating regulation of RNA polymerase transcription.</text>
</comment>
<feature type="region of interest" description="Disordered" evidence="7">
    <location>
        <begin position="1"/>
        <end position="56"/>
    </location>
</feature>
<reference evidence="10" key="1">
    <citation type="submission" date="2025-08" db="UniProtKB">
        <authorList>
            <consortium name="RefSeq"/>
        </authorList>
    </citation>
    <scope>IDENTIFICATION</scope>
</reference>
<evidence type="ECO:0000313" key="9">
    <source>
        <dbReference type="Proteomes" id="UP000504607"/>
    </source>
</evidence>
<feature type="region of interest" description="Disordered" evidence="7">
    <location>
        <begin position="531"/>
        <end position="585"/>
    </location>
</feature>
<dbReference type="InterPro" id="IPR007900">
    <property type="entry name" value="TAF4_C"/>
</dbReference>
<gene>
    <name evidence="10" type="primary">LOC105058624</name>
</gene>
<dbReference type="RefSeq" id="XP_029124431.1">
    <property type="nucleotide sequence ID" value="XM_029268598.1"/>
</dbReference>
<dbReference type="Gene3D" id="1.10.20.10">
    <property type="entry name" value="Histone, subunit A"/>
    <property type="match status" value="1"/>
</dbReference>
<evidence type="ECO:0000313" key="10">
    <source>
        <dbReference type="RefSeq" id="XP_029124431.1"/>
    </source>
</evidence>
<dbReference type="AlphaFoldDB" id="A0A8N4FDV1"/>
<accession>A0A8N4FDV1</accession>
<dbReference type="KEGG" id="egu:105058624"/>
<sequence>MDPSIMKLLEEDEDESMHSGADVEAFTAALNRDISGGAPSTSEPSDSNAGICGVSLQGSSSKSSQLFGQWQTSSQEKNLVHNIQPEEEYQQFQSIEQHLPHASSMQKDFGAEDQHQQNRQLAHNQLVLDQENLHHDQQQQQTKKNPFQFFDKNQVNISEKNPSYCIVQDRAQHSESQQHMMQQLNSQENPTASQTNNSIKRIKVADSIPFYTLLPKLHPHLDKDRFMQLQAVYDKLRNNEISKEDFIRVSRNIVGDQMLRQAAHQIMQQQQAQAAWQANQNQYNLQIQASSQQLSYSGANQLIRPQTFRLVHPMPSSQNQKEDKSSPLQHTASASTVQMKTDTSFSTPENTIRKSEKNENMSGCKGMCSSPSPSTSMNVVNPVKEISTFSSQAVSKSQQQIQVPQTSFSMYGNSTGNLDAHTYPRPSIGAAANSLRPQPQNSQMRQVMASQGIVSTQSGSIQPMSAVNMTKYEMQSMSNETKRMHGDSVSYPSNQSAHKQNPNAWQLPTANILNKDPKNSVPPSVPFVKQEVVDQSAEPQSQPQVVASKGSSFESEYTDQGSPTSGHMKDETLEKRPSRVVLSASTSTTTWNQISGSVASQSVPMMQMHSQISSATPSVLAGTAMKTPPKRITVGQKKPFEVLETSPPQSSKKQKTSGAFLDQSIEHLNDVTAVSGVDLREEEEQLLSTPKEENRASEAARRMVQEEEERLILQKGPLQKKLAKIMSESSIQSMSNDVEHCLSLCLEERLRGLVSNLIRLSKQRIDIEKMRHQLVVTSDVRHQISMMNRKAKEEWEKKQAEEADKLRKHNEGEGNTGVDGDKHKDEGRCKTHKINKEDDKMRATAANVAARAAVGGDDMLSKWQLMAEQARQKREGRLEGVSWYHQYKTTGNNSFLNSGISSSEQQEFERRGLPAAFLSGGMRKSGRGLATMPPKVECHISAKDVIVVLEREPQMSRSALIYRLYERMPSDSAAE</sequence>
<dbReference type="GO" id="GO:0016251">
    <property type="term" value="F:RNA polymerase II general transcription initiation factor activity"/>
    <property type="evidence" value="ECO:0007669"/>
    <property type="project" value="TreeGrafter"/>
</dbReference>
<dbReference type="FunFam" id="1.10.20.10:FF:000015">
    <property type="entry name" value="Transcription initiation factor TFIID subunit 4B"/>
    <property type="match status" value="1"/>
</dbReference>
<feature type="compositionally biased region" description="Polar residues" evidence="7">
    <location>
        <begin position="326"/>
        <end position="350"/>
    </location>
</feature>
<dbReference type="InterPro" id="IPR022003">
    <property type="entry name" value="RST"/>
</dbReference>
<dbReference type="GO" id="GO:0005669">
    <property type="term" value="C:transcription factor TFIID complex"/>
    <property type="evidence" value="ECO:0007669"/>
    <property type="project" value="InterPro"/>
</dbReference>
<dbReference type="OrthoDB" id="21060at2759"/>
<feature type="region of interest" description="Disordered" evidence="7">
    <location>
        <begin position="313"/>
        <end position="379"/>
    </location>
</feature>
<evidence type="ECO:0000256" key="5">
    <source>
        <dbReference type="ARBA" id="ARBA00023242"/>
    </source>
</evidence>
<feature type="compositionally biased region" description="Basic and acidic residues" evidence="7">
    <location>
        <begin position="567"/>
        <end position="577"/>
    </location>
</feature>
<dbReference type="GO" id="GO:0006367">
    <property type="term" value="P:transcription initiation at RNA polymerase II promoter"/>
    <property type="evidence" value="ECO:0007669"/>
    <property type="project" value="TreeGrafter"/>
</dbReference>
<dbReference type="InterPro" id="IPR045144">
    <property type="entry name" value="TAF4"/>
</dbReference>
<evidence type="ECO:0000256" key="4">
    <source>
        <dbReference type="ARBA" id="ARBA00023163"/>
    </source>
</evidence>
<comment type="subcellular location">
    <subcellularLocation>
        <location evidence="1">Nucleus</location>
    </subcellularLocation>
</comment>
<evidence type="ECO:0000256" key="3">
    <source>
        <dbReference type="ARBA" id="ARBA00023015"/>
    </source>
</evidence>
<dbReference type="InterPro" id="IPR009072">
    <property type="entry name" value="Histone-fold"/>
</dbReference>
<dbReference type="GO" id="GO:0003677">
    <property type="term" value="F:DNA binding"/>
    <property type="evidence" value="ECO:0007669"/>
    <property type="project" value="TreeGrafter"/>
</dbReference>
<dbReference type="PANTHER" id="PTHR15138:SF14">
    <property type="entry name" value="TRANSCRIPTION INITIATION FACTOR TFIID SUBUNIT 4"/>
    <property type="match status" value="1"/>
</dbReference>
<feature type="compositionally biased region" description="Polar residues" evidence="7">
    <location>
        <begin position="38"/>
        <end position="48"/>
    </location>
</feature>
<feature type="compositionally biased region" description="Basic and acidic residues" evidence="7">
    <location>
        <begin position="790"/>
        <end position="812"/>
    </location>
</feature>
<dbReference type="PANTHER" id="PTHR15138">
    <property type="entry name" value="TRANSCRIPTION INITIATION FACTOR TFIID SUBUNIT 4"/>
    <property type="match status" value="1"/>
</dbReference>
<dbReference type="Pfam" id="PF12174">
    <property type="entry name" value="RST"/>
    <property type="match status" value="1"/>
</dbReference>
<feature type="domain" description="RST" evidence="8">
    <location>
        <begin position="201"/>
        <end position="272"/>
    </location>
</feature>
<comment type="similarity">
    <text evidence="2">Belongs to the TAF4 family.</text>
</comment>
<protein>
    <submittedName>
        <fullName evidence="10">LOW QUALITY PROTEIN: transcription initiation factor TFIID subunit 4b-like</fullName>
    </submittedName>
</protein>
<evidence type="ECO:0000256" key="6">
    <source>
        <dbReference type="ARBA" id="ARBA00058775"/>
    </source>
</evidence>